<feature type="transmembrane region" description="Helical" evidence="1">
    <location>
        <begin position="114"/>
        <end position="135"/>
    </location>
</feature>
<proteinExistence type="predicted"/>
<feature type="transmembrane region" description="Helical" evidence="1">
    <location>
        <begin position="223"/>
        <end position="243"/>
    </location>
</feature>
<feature type="transmembrane region" description="Helical" evidence="1">
    <location>
        <begin position="77"/>
        <end position="94"/>
    </location>
</feature>
<evidence type="ECO:0000313" key="3">
    <source>
        <dbReference type="Proteomes" id="UP001470230"/>
    </source>
</evidence>
<gene>
    <name evidence="2" type="ORF">M9Y10_036330</name>
</gene>
<dbReference type="Proteomes" id="UP001470230">
    <property type="component" value="Unassembled WGS sequence"/>
</dbReference>
<sequence>MATPFWEAYLFMDTAVFAIISIYAIIRLILASLHNRFSYKTQKLFRSLAFILSTSLSFIFLVIYFNSNDIANDVYQALLILLSNATCLAFYFSILEWDSICRQITFIPCQKNPIFIICISIIGVTGLCQFCSYFIRTKATPYVFFFCNNFALFVQMEFVLGNGSLYCGLTIRGLNENSDQGFSKYIKFTLFAFGATIFMALFGFGCFLASFCVSLESSFYYNLFLALCGRFPRVILLISSLLLQDLMDCTAEKSLVFQNMNSETLV</sequence>
<keyword evidence="1" id="KW-1133">Transmembrane helix</keyword>
<evidence type="ECO:0000256" key="1">
    <source>
        <dbReference type="SAM" id="Phobius"/>
    </source>
</evidence>
<organism evidence="2 3">
    <name type="scientific">Tritrichomonas musculus</name>
    <dbReference type="NCBI Taxonomy" id="1915356"/>
    <lineage>
        <taxon>Eukaryota</taxon>
        <taxon>Metamonada</taxon>
        <taxon>Parabasalia</taxon>
        <taxon>Tritrichomonadida</taxon>
        <taxon>Tritrichomonadidae</taxon>
        <taxon>Tritrichomonas</taxon>
    </lineage>
</organism>
<comment type="caution">
    <text evidence="2">The sequence shown here is derived from an EMBL/GenBank/DDBJ whole genome shotgun (WGS) entry which is preliminary data.</text>
</comment>
<feature type="transmembrane region" description="Helical" evidence="1">
    <location>
        <begin position="47"/>
        <end position="65"/>
    </location>
</feature>
<protein>
    <submittedName>
        <fullName evidence="2">Uncharacterized protein</fullName>
    </submittedName>
</protein>
<feature type="transmembrane region" description="Helical" evidence="1">
    <location>
        <begin position="141"/>
        <end position="167"/>
    </location>
</feature>
<keyword evidence="1" id="KW-0812">Transmembrane</keyword>
<evidence type="ECO:0000313" key="2">
    <source>
        <dbReference type="EMBL" id="KAK8837792.1"/>
    </source>
</evidence>
<feature type="transmembrane region" description="Helical" evidence="1">
    <location>
        <begin position="6"/>
        <end position="26"/>
    </location>
</feature>
<accession>A0ABR2GW41</accession>
<keyword evidence="1" id="KW-0472">Membrane</keyword>
<name>A0ABR2GW41_9EUKA</name>
<dbReference type="EMBL" id="JAPFFF010000058">
    <property type="protein sequence ID" value="KAK8837792.1"/>
    <property type="molecule type" value="Genomic_DNA"/>
</dbReference>
<keyword evidence="3" id="KW-1185">Reference proteome</keyword>
<feature type="transmembrane region" description="Helical" evidence="1">
    <location>
        <begin position="188"/>
        <end position="211"/>
    </location>
</feature>
<reference evidence="2 3" key="1">
    <citation type="submission" date="2024-04" db="EMBL/GenBank/DDBJ databases">
        <title>Tritrichomonas musculus Genome.</title>
        <authorList>
            <person name="Alves-Ferreira E."/>
            <person name="Grigg M."/>
            <person name="Lorenzi H."/>
            <person name="Galac M."/>
        </authorList>
    </citation>
    <scope>NUCLEOTIDE SEQUENCE [LARGE SCALE GENOMIC DNA]</scope>
    <source>
        <strain evidence="2 3">EAF2021</strain>
    </source>
</reference>